<dbReference type="SUPFAM" id="SSF52833">
    <property type="entry name" value="Thioredoxin-like"/>
    <property type="match status" value="1"/>
</dbReference>
<sequence>MAAPIRFYFDFASPYAWFALNGIEGLAREHRRSIAWRPVLLWAVLKAQGIPAPLDAPARRGYLVADMVRSAAFHGVPFALPERLGVSTHLAGRLFYALTETRPEIAPHIAHALLHAHLVEGRSLAEAAVVLETAAAFGMTEASARATLADPGTKRRLAAAVDEAVAAGVCGSPYFVVDGEGFFGADRLPQIAWRLAGGNRREPA</sequence>
<evidence type="ECO:0000259" key="3">
    <source>
        <dbReference type="Pfam" id="PF01323"/>
    </source>
</evidence>
<dbReference type="EC" id="5.99.1.4" evidence="1"/>
<feature type="domain" description="DSBA-like thioredoxin" evidence="3">
    <location>
        <begin position="5"/>
        <end position="195"/>
    </location>
</feature>
<protein>
    <recommendedName>
        <fullName evidence="1">2-hydroxychromene-2-carboxylate isomerase</fullName>
        <ecNumber evidence="1">5.99.1.4</ecNumber>
    </recommendedName>
</protein>
<dbReference type="EMBL" id="CP063362">
    <property type="protein sequence ID" value="QRG07334.1"/>
    <property type="molecule type" value="Genomic_DNA"/>
</dbReference>
<dbReference type="InterPro" id="IPR014440">
    <property type="entry name" value="HCCAis_GSTk"/>
</dbReference>
<comment type="similarity">
    <text evidence="1">Belongs to the GST superfamily. NadH family.</text>
</comment>
<reference evidence="4 5" key="1">
    <citation type="submission" date="2020-10" db="EMBL/GenBank/DDBJ databases">
        <title>Degradation of 1,4-Dioxane by Xanthobacter sp. YN2, via a Novel Group-2 Soluble Di-Iron Monooxygenase.</title>
        <authorList>
            <person name="Ma F."/>
            <person name="Wang Y."/>
            <person name="Yang J."/>
            <person name="Guo H."/>
            <person name="Su D."/>
            <person name="Yu L."/>
        </authorList>
    </citation>
    <scope>NUCLEOTIDE SEQUENCE [LARGE SCALE GENOMIC DNA]</scope>
    <source>
        <strain evidence="4 5">YN2</strain>
    </source>
</reference>
<dbReference type="GO" id="GO:0004602">
    <property type="term" value="F:glutathione peroxidase activity"/>
    <property type="evidence" value="ECO:0007669"/>
    <property type="project" value="TreeGrafter"/>
</dbReference>
<dbReference type="PANTHER" id="PTHR42943:SF2">
    <property type="entry name" value="GLUTATHIONE S-TRANSFERASE KAPPA 1"/>
    <property type="match status" value="1"/>
</dbReference>
<keyword evidence="5" id="KW-1185">Reference proteome</keyword>
<evidence type="ECO:0000256" key="2">
    <source>
        <dbReference type="PIRSR" id="PIRSR006386-1"/>
    </source>
</evidence>
<dbReference type="GO" id="GO:0006749">
    <property type="term" value="P:glutathione metabolic process"/>
    <property type="evidence" value="ECO:0007669"/>
    <property type="project" value="TreeGrafter"/>
</dbReference>
<feature type="active site" description="Nucleophile" evidence="2">
    <location>
        <position position="13"/>
    </location>
</feature>
<evidence type="ECO:0000313" key="4">
    <source>
        <dbReference type="EMBL" id="QRG07334.1"/>
    </source>
</evidence>
<dbReference type="InterPro" id="IPR001853">
    <property type="entry name" value="DSBA-like_thioredoxin_dom"/>
</dbReference>
<dbReference type="InterPro" id="IPR051924">
    <property type="entry name" value="GST_Kappa/NadH"/>
</dbReference>
<keyword evidence="1" id="KW-0413">Isomerase</keyword>
<dbReference type="Proteomes" id="UP000596427">
    <property type="component" value="Chromosome"/>
</dbReference>
<dbReference type="AlphaFoldDB" id="A0A974PPF1"/>
<dbReference type="InterPro" id="IPR036249">
    <property type="entry name" value="Thioredoxin-like_sf"/>
</dbReference>
<evidence type="ECO:0000313" key="5">
    <source>
        <dbReference type="Proteomes" id="UP000596427"/>
    </source>
</evidence>
<dbReference type="KEGG" id="xdi:EZH22_02610"/>
<dbReference type="PIRSF" id="PIRSF006386">
    <property type="entry name" value="HCCAis_GSTk"/>
    <property type="match status" value="1"/>
</dbReference>
<accession>A0A974PPF1</accession>
<dbReference type="RefSeq" id="WP_203194248.1">
    <property type="nucleotide sequence ID" value="NZ_CP063362.1"/>
</dbReference>
<dbReference type="GO" id="GO:0018845">
    <property type="term" value="F:2-hydroxychromene-2-carboxylate isomerase activity"/>
    <property type="evidence" value="ECO:0007669"/>
    <property type="project" value="UniProtKB-UniRule"/>
</dbReference>
<organism evidence="4 5">
    <name type="scientific">Xanthobacter dioxanivorans</name>
    <dbReference type="NCBI Taxonomy" id="2528964"/>
    <lineage>
        <taxon>Bacteria</taxon>
        <taxon>Pseudomonadati</taxon>
        <taxon>Pseudomonadota</taxon>
        <taxon>Alphaproteobacteria</taxon>
        <taxon>Hyphomicrobiales</taxon>
        <taxon>Xanthobacteraceae</taxon>
        <taxon>Xanthobacter</taxon>
    </lineage>
</organism>
<evidence type="ECO:0000256" key="1">
    <source>
        <dbReference type="PIRNR" id="PIRNR006386"/>
    </source>
</evidence>
<name>A0A974PPF1_9HYPH</name>
<dbReference type="Pfam" id="PF01323">
    <property type="entry name" value="DSBA"/>
    <property type="match status" value="1"/>
</dbReference>
<dbReference type="PANTHER" id="PTHR42943">
    <property type="entry name" value="GLUTATHIONE S-TRANSFERASE KAPPA"/>
    <property type="match status" value="1"/>
</dbReference>
<dbReference type="Gene3D" id="3.40.30.10">
    <property type="entry name" value="Glutaredoxin"/>
    <property type="match status" value="1"/>
</dbReference>
<gene>
    <name evidence="4" type="ORF">EZH22_02610</name>
</gene>
<dbReference type="GO" id="GO:0004364">
    <property type="term" value="F:glutathione transferase activity"/>
    <property type="evidence" value="ECO:0007669"/>
    <property type="project" value="TreeGrafter"/>
</dbReference>
<proteinExistence type="inferred from homology"/>
<comment type="catalytic activity">
    <reaction evidence="1">
        <text>2-hydroxychromene-2-carboxylate = (3E)-4-(2-hydroxyphenyl)-2-oxobut-3-enoate</text>
        <dbReference type="Rhea" id="RHEA:27401"/>
        <dbReference type="ChEBI" id="CHEBI:59350"/>
        <dbReference type="ChEBI" id="CHEBI:59353"/>
        <dbReference type="EC" id="5.99.1.4"/>
    </reaction>
</comment>